<evidence type="ECO:0000313" key="4">
    <source>
        <dbReference type="EMBL" id="KAF9466374.1"/>
    </source>
</evidence>
<dbReference type="Proteomes" id="UP000807353">
    <property type="component" value="Unassembled WGS sequence"/>
</dbReference>
<reference evidence="4" key="1">
    <citation type="submission" date="2020-11" db="EMBL/GenBank/DDBJ databases">
        <authorList>
            <consortium name="DOE Joint Genome Institute"/>
            <person name="Ahrendt S."/>
            <person name="Riley R."/>
            <person name="Andreopoulos W."/>
            <person name="Labutti K."/>
            <person name="Pangilinan J."/>
            <person name="Ruiz-Duenas F.J."/>
            <person name="Barrasa J.M."/>
            <person name="Sanchez-Garcia M."/>
            <person name="Camarero S."/>
            <person name="Miyauchi S."/>
            <person name="Serrano A."/>
            <person name="Linde D."/>
            <person name="Babiker R."/>
            <person name="Drula E."/>
            <person name="Ayuso-Fernandez I."/>
            <person name="Pacheco R."/>
            <person name="Padilla G."/>
            <person name="Ferreira P."/>
            <person name="Barriuso J."/>
            <person name="Kellner H."/>
            <person name="Castanera R."/>
            <person name="Alfaro M."/>
            <person name="Ramirez L."/>
            <person name="Pisabarro A.G."/>
            <person name="Kuo A."/>
            <person name="Tritt A."/>
            <person name="Lipzen A."/>
            <person name="He G."/>
            <person name="Yan M."/>
            <person name="Ng V."/>
            <person name="Cullen D."/>
            <person name="Martin F."/>
            <person name="Rosso M.-N."/>
            <person name="Henrissat B."/>
            <person name="Hibbett D."/>
            <person name="Martinez A.T."/>
            <person name="Grigoriev I.V."/>
        </authorList>
    </citation>
    <scope>NUCLEOTIDE SEQUENCE</scope>
    <source>
        <strain evidence="4">CBS 247.69</strain>
    </source>
</reference>
<keyword evidence="5" id="KW-1185">Reference proteome</keyword>
<dbReference type="PANTHER" id="PTHR15830">
    <property type="entry name" value="TELOMERE LENGTH REGULATION PROTEIN TEL2 FAMILY MEMBER"/>
    <property type="match status" value="1"/>
</dbReference>
<feature type="domain" description="Telomere length regulation protein conserved" evidence="3">
    <location>
        <begin position="573"/>
        <end position="693"/>
    </location>
</feature>
<dbReference type="GO" id="GO:0051083">
    <property type="term" value="P:'de novo' cotranslational protein folding"/>
    <property type="evidence" value="ECO:0007669"/>
    <property type="project" value="TreeGrafter"/>
</dbReference>
<dbReference type="OrthoDB" id="10254187at2759"/>
<dbReference type="PANTHER" id="PTHR15830:SF10">
    <property type="entry name" value="TELOMERE LENGTH REGULATION PROTEIN TEL2 HOMOLOG"/>
    <property type="match status" value="1"/>
</dbReference>
<feature type="compositionally biased region" description="Low complexity" evidence="2">
    <location>
        <begin position="540"/>
        <end position="552"/>
    </location>
</feature>
<dbReference type="GO" id="GO:0042162">
    <property type="term" value="F:telomeric DNA binding"/>
    <property type="evidence" value="ECO:0007669"/>
    <property type="project" value="TreeGrafter"/>
</dbReference>
<gene>
    <name evidence="4" type="ORF">BDZ94DRAFT_1158484</name>
</gene>
<evidence type="ECO:0000259" key="3">
    <source>
        <dbReference type="Pfam" id="PF10193"/>
    </source>
</evidence>
<accession>A0A9P6CMX6</accession>
<sequence length="1005" mass="110550">MSSEYLDNTLVQIRDVIDRLQRPVHDLQTVLALLSSPLGCLGLLPPQFRSLNIEPLADGSVVNDKHIPILQRTLLQHIAPTWGTVLGENHATLLLEQYFCPDSFSFASRAAGDVVLIAYSTILSQPLTEFAIKMLERLAKEYPLDRLYTAVFDTRRGPESKRMVQWEDCVRDITAVPGKVANALAGEGVPSLLEHGVYFNNLCVRCEQLIHSLSTQQDRNAIPGLAYLFAKLVNLGVFPATPPVLRSQPSFFQNNLDTIRVRLDTDGSNKYSEIWASLFQSLPSSSALQSILRSLLTSLQSLEHVSGNGDLERARVKQEARLLSGLAGSIVPEKEELWELASAIILERDWDIGHARIFVCWMSGVLGAFLNNVLEMWASRDHIKHSLLSRHQYVTSLLLITVSYFPPSSSNVQALAFSPAFVSAIGVYVGHLDPSVRRCGMLAAEVVAHLSGKKLNFDDWDGEDSGKPWAREIRELIKQRDVEADLSLLSTPRVDPEPAVEADETTVQRDLESNDSGTTRVTFKPATGYDSDDSIVGYASPPSSRSASPTPSELESIEKDPSLNVGVKKVVRPVYLIQLGEMLRSSGGAKASDEPHDADKIEMALNYAEELIRKKRGYGTELDENAVNLIYGLLGLQDNYDLIGFEVKRQSAMNALIAGSPRKAAPALIEEFFKNQYSTSQRYVALNALALGAREMASLPLPPPTVPVERVAFPSKTLPAPLHQKYISAADRHSIPLILGTISHQAIERGKDATADKVPELVRERRLRVPKARGVVELSQLSSVLPETRIMATALTPFTEVATEFFIGPLVNRFWLFLRDEQTREERTSHREGRERYHGAGTGLILNPIVLAHFLRTLAILVHASQNAPEWQAVVAPDALELAVTLGTKPMSRVESGDEIADDEDGESSKGKEASVLVAALELTLIVLDGCLELDGGRIIGLEHTVLLLGAGEWASRVFAGLEKGLRVEGGGGENEMKLRRAAAGVLLKVDELTSKWQRSMLDTR</sequence>
<dbReference type="InterPro" id="IPR051970">
    <property type="entry name" value="TEL2_Regulation"/>
</dbReference>
<dbReference type="GO" id="GO:0005829">
    <property type="term" value="C:cytosol"/>
    <property type="evidence" value="ECO:0007669"/>
    <property type="project" value="TreeGrafter"/>
</dbReference>
<evidence type="ECO:0000256" key="2">
    <source>
        <dbReference type="SAM" id="MobiDB-lite"/>
    </source>
</evidence>
<dbReference type="InterPro" id="IPR038528">
    <property type="entry name" value="TEL2_C_sf"/>
</dbReference>
<dbReference type="InterPro" id="IPR019337">
    <property type="entry name" value="Telomere_length_regulation_dom"/>
</dbReference>
<dbReference type="EMBL" id="MU150242">
    <property type="protein sequence ID" value="KAF9466374.1"/>
    <property type="molecule type" value="Genomic_DNA"/>
</dbReference>
<feature type="region of interest" description="Disordered" evidence="2">
    <location>
        <begin position="490"/>
        <end position="559"/>
    </location>
</feature>
<comment type="similarity">
    <text evidence="1">Belongs to the TEL2 family.</text>
</comment>
<protein>
    <submittedName>
        <fullName evidence="4">Telomere length regulation protein-domain-containing protein</fullName>
    </submittedName>
</protein>
<evidence type="ECO:0000256" key="1">
    <source>
        <dbReference type="ARBA" id="ARBA00006133"/>
    </source>
</evidence>
<dbReference type="GO" id="GO:0051879">
    <property type="term" value="F:Hsp90 protein binding"/>
    <property type="evidence" value="ECO:0007669"/>
    <property type="project" value="TreeGrafter"/>
</dbReference>
<proteinExistence type="inferred from homology"/>
<dbReference type="Pfam" id="PF10193">
    <property type="entry name" value="Telomere_reg-2"/>
    <property type="match status" value="1"/>
</dbReference>
<comment type="caution">
    <text evidence="4">The sequence shown here is derived from an EMBL/GenBank/DDBJ whole genome shotgun (WGS) entry which is preliminary data.</text>
</comment>
<dbReference type="Gene3D" id="1.25.40.720">
    <property type="entry name" value="Telomere length regulation protein 2, C-terminal domain"/>
    <property type="match status" value="1"/>
</dbReference>
<organism evidence="4 5">
    <name type="scientific">Collybia nuda</name>
    <dbReference type="NCBI Taxonomy" id="64659"/>
    <lineage>
        <taxon>Eukaryota</taxon>
        <taxon>Fungi</taxon>
        <taxon>Dikarya</taxon>
        <taxon>Basidiomycota</taxon>
        <taxon>Agaricomycotina</taxon>
        <taxon>Agaricomycetes</taxon>
        <taxon>Agaricomycetidae</taxon>
        <taxon>Agaricales</taxon>
        <taxon>Tricholomatineae</taxon>
        <taxon>Clitocybaceae</taxon>
        <taxon>Collybia</taxon>
    </lineage>
</organism>
<evidence type="ECO:0000313" key="5">
    <source>
        <dbReference type="Proteomes" id="UP000807353"/>
    </source>
</evidence>
<dbReference type="AlphaFoldDB" id="A0A9P6CMX6"/>
<name>A0A9P6CMX6_9AGAR</name>